<evidence type="ECO:0000259" key="11">
    <source>
        <dbReference type="PROSITE" id="PS50968"/>
    </source>
</evidence>
<evidence type="ECO:0000256" key="6">
    <source>
        <dbReference type="ARBA" id="ARBA00022946"/>
    </source>
</evidence>
<keyword evidence="7" id="KW-0496">Mitochondrion</keyword>
<comment type="similarity">
    <text evidence="3 10">Belongs to the 2-oxoacid dehydrogenase family.</text>
</comment>
<name>A0A2S2QRI8_9HEMI</name>
<dbReference type="InterPro" id="IPR000089">
    <property type="entry name" value="Biotin_lipoyl"/>
</dbReference>
<evidence type="ECO:0000256" key="8">
    <source>
        <dbReference type="ARBA" id="ARBA00023315"/>
    </source>
</evidence>
<dbReference type="InterPro" id="IPR004167">
    <property type="entry name" value="PSBD"/>
</dbReference>
<sequence>MLPAGVLAGRAARSQRRDVIGAARWWFRGRKCAGTFARPPAPDGNDRRRYHVTSSSCELRLCARNGIASPAVKGYCSSSSGGGGRSKIQPFLLADIGEGIKEVTVKEWYVKVGDRVSEFDDICEVESDKATVTITSRYAGVVTKVYCETGCMARVGSVLVDIEVEEDGETVVVAAAEDAEQRAAADELVAPEATTANYQARDNEGKVLTTPAVRRIAAEKGIDLTAVRGTGKQGRVLKEDLLGPELSTPAPVVAAAVGSPQTTEAGDQDFIPLTGYSKIMRNTMEASNKIPTMVITDEVNLTRLVELKTQMSPWLKVTILPFLVKATSLALTRHPLLNSTPSPDFSSYRPNRSHNIGVAIDTPLGLVVPNIKNVQTLSLVDLVRSMAQLRTKAENGKLTPADVTGGTFTLSNMGTIMGSTLTPKILPPELAIGALGQMKYRPRYDSQERLVRTPVMNVSWAADHRILDGATVARFFKDWKTYVENPSLILANVEL</sequence>
<dbReference type="GO" id="GO:0005829">
    <property type="term" value="C:cytosol"/>
    <property type="evidence" value="ECO:0007669"/>
    <property type="project" value="UniProtKB-ARBA"/>
</dbReference>
<dbReference type="Gene3D" id="4.10.320.10">
    <property type="entry name" value="E3-binding domain"/>
    <property type="match status" value="1"/>
</dbReference>
<evidence type="ECO:0000313" key="13">
    <source>
        <dbReference type="EMBL" id="MBY80324.1"/>
    </source>
</evidence>
<evidence type="ECO:0000256" key="7">
    <source>
        <dbReference type="ARBA" id="ARBA00023128"/>
    </source>
</evidence>
<dbReference type="GO" id="GO:0043754">
    <property type="term" value="F:dihydrolipoamide branched chain acyltransferase activity"/>
    <property type="evidence" value="ECO:0007669"/>
    <property type="project" value="UniProtKB-EC"/>
</dbReference>
<dbReference type="Pfam" id="PF02817">
    <property type="entry name" value="E3_binding"/>
    <property type="match status" value="1"/>
</dbReference>
<dbReference type="EC" id="2.3.1.-" evidence="10"/>
<dbReference type="GO" id="GO:0031405">
    <property type="term" value="F:lipoic acid binding"/>
    <property type="evidence" value="ECO:0007669"/>
    <property type="project" value="TreeGrafter"/>
</dbReference>
<comment type="catalytic activity">
    <reaction evidence="9">
        <text>N(6)-[(R)-dihydrolipoyl]-L-lysyl-[protein] + 2-methylpropanoyl-CoA = N(6)-[(R)-S(8)-2-methylpropanoyldihydrolipoyl]-L-lysyl-[protein] + CoA</text>
        <dbReference type="Rhea" id="RHEA:18865"/>
        <dbReference type="Rhea" id="RHEA-COMP:10475"/>
        <dbReference type="Rhea" id="RHEA-COMP:10497"/>
        <dbReference type="ChEBI" id="CHEBI:57287"/>
        <dbReference type="ChEBI" id="CHEBI:57338"/>
        <dbReference type="ChEBI" id="CHEBI:83100"/>
        <dbReference type="ChEBI" id="CHEBI:83142"/>
        <dbReference type="EC" id="2.3.1.168"/>
    </reaction>
    <physiologicalReaction direction="left-to-right" evidence="9">
        <dbReference type="Rhea" id="RHEA:18866"/>
    </physiologicalReaction>
</comment>
<evidence type="ECO:0000256" key="5">
    <source>
        <dbReference type="ARBA" id="ARBA00022823"/>
    </source>
</evidence>
<dbReference type="PANTHER" id="PTHR43178">
    <property type="entry name" value="DIHYDROLIPOAMIDE ACETYLTRANSFERASE COMPONENT OF PYRUVATE DEHYDROGENASE COMPLEX"/>
    <property type="match status" value="1"/>
</dbReference>
<protein>
    <recommendedName>
        <fullName evidence="10">Dihydrolipoamide acetyltransferase component of pyruvate dehydrogenase complex</fullName>
        <ecNumber evidence="10">2.3.1.-</ecNumber>
    </recommendedName>
</protein>
<dbReference type="SUPFAM" id="SSF51230">
    <property type="entry name" value="Single hybrid motif"/>
    <property type="match status" value="1"/>
</dbReference>
<dbReference type="InterPro" id="IPR023213">
    <property type="entry name" value="CAT-like_dom_sf"/>
</dbReference>
<dbReference type="PROSITE" id="PS51826">
    <property type="entry name" value="PSBD"/>
    <property type="match status" value="1"/>
</dbReference>
<dbReference type="InterPro" id="IPR001078">
    <property type="entry name" value="2-oxoacid_DH_actylTfrase"/>
</dbReference>
<comment type="cofactor">
    <cofactor evidence="1 10">
        <name>(R)-lipoate</name>
        <dbReference type="ChEBI" id="CHEBI:83088"/>
    </cofactor>
</comment>
<dbReference type="FunFam" id="2.40.50.100:FF:000013">
    <property type="entry name" value="Dihydrolipoamide acetyltransferase component of pyruvate dehydrogenase complex"/>
    <property type="match status" value="1"/>
</dbReference>
<evidence type="ECO:0000256" key="4">
    <source>
        <dbReference type="ARBA" id="ARBA00022679"/>
    </source>
</evidence>
<evidence type="ECO:0000256" key="10">
    <source>
        <dbReference type="RuleBase" id="RU003423"/>
    </source>
</evidence>
<reference evidence="13" key="1">
    <citation type="submission" date="2018-04" db="EMBL/GenBank/DDBJ databases">
        <title>Transcriptome assembly of Sipha flava.</title>
        <authorList>
            <person name="Scully E.D."/>
            <person name="Geib S.M."/>
            <person name="Palmer N.A."/>
            <person name="Koch K."/>
            <person name="Bradshaw J."/>
            <person name="Heng-Moss T."/>
            <person name="Sarath G."/>
        </authorList>
    </citation>
    <scope>NUCLEOTIDE SEQUENCE</scope>
</reference>
<keyword evidence="8 10" id="KW-0012">Acyltransferase</keyword>
<dbReference type="InterPro" id="IPR003016">
    <property type="entry name" value="2-oxoA_DH_lipoyl-BS"/>
</dbReference>
<proteinExistence type="inferred from homology"/>
<dbReference type="PROSITE" id="PS50968">
    <property type="entry name" value="BIOTINYL_LIPOYL"/>
    <property type="match status" value="1"/>
</dbReference>
<dbReference type="Pfam" id="PF00198">
    <property type="entry name" value="2-oxoacid_dh"/>
    <property type="match status" value="1"/>
</dbReference>
<dbReference type="FunFam" id="3.30.559.10:FF:000007">
    <property type="entry name" value="Dihydrolipoamide acetyltransferase component of pyruvate dehydrogenase complex"/>
    <property type="match status" value="1"/>
</dbReference>
<dbReference type="GO" id="GO:0016407">
    <property type="term" value="F:acetyltransferase activity"/>
    <property type="evidence" value="ECO:0007669"/>
    <property type="project" value="TreeGrafter"/>
</dbReference>
<evidence type="ECO:0000256" key="3">
    <source>
        <dbReference type="ARBA" id="ARBA00007317"/>
    </source>
</evidence>
<evidence type="ECO:0000256" key="9">
    <source>
        <dbReference type="ARBA" id="ARBA00051775"/>
    </source>
</evidence>
<feature type="domain" description="Lipoyl-binding" evidence="11">
    <location>
        <begin position="88"/>
        <end position="163"/>
    </location>
</feature>
<dbReference type="GO" id="GO:0005759">
    <property type="term" value="C:mitochondrial matrix"/>
    <property type="evidence" value="ECO:0007669"/>
    <property type="project" value="UniProtKB-SubCell"/>
</dbReference>
<evidence type="ECO:0000256" key="2">
    <source>
        <dbReference type="ARBA" id="ARBA00004305"/>
    </source>
</evidence>
<evidence type="ECO:0000256" key="1">
    <source>
        <dbReference type="ARBA" id="ARBA00001938"/>
    </source>
</evidence>
<dbReference type="AlphaFoldDB" id="A0A2S2QRI8"/>
<dbReference type="SUPFAM" id="SSF47005">
    <property type="entry name" value="Peripheral subunit-binding domain of 2-oxo acid dehydrogenase complex"/>
    <property type="match status" value="1"/>
</dbReference>
<dbReference type="Gene3D" id="2.40.50.100">
    <property type="match status" value="1"/>
</dbReference>
<dbReference type="InterPro" id="IPR036625">
    <property type="entry name" value="E3-bd_dom_sf"/>
</dbReference>
<dbReference type="FunFam" id="4.10.320.10:FF:000002">
    <property type="entry name" value="Dihydrolipoamide acetyltransferase component of pyruvate dehydrogenase complex"/>
    <property type="match status" value="1"/>
</dbReference>
<accession>A0A2S2QRI8</accession>
<comment type="subcellular location">
    <subcellularLocation>
        <location evidence="2">Mitochondrion matrix</location>
    </subcellularLocation>
</comment>
<dbReference type="CDD" id="cd06849">
    <property type="entry name" value="lipoyl_domain"/>
    <property type="match status" value="1"/>
</dbReference>
<dbReference type="SUPFAM" id="SSF52777">
    <property type="entry name" value="CoA-dependent acyltransferases"/>
    <property type="match status" value="1"/>
</dbReference>
<dbReference type="PROSITE" id="PS00189">
    <property type="entry name" value="LIPOYL"/>
    <property type="match status" value="1"/>
</dbReference>
<dbReference type="InterPro" id="IPR050743">
    <property type="entry name" value="2-oxoacid_DH_E2_comp"/>
</dbReference>
<keyword evidence="5 10" id="KW-0450">Lipoyl</keyword>
<dbReference type="Pfam" id="PF00364">
    <property type="entry name" value="Biotin_lipoyl"/>
    <property type="match status" value="1"/>
</dbReference>
<dbReference type="PANTHER" id="PTHR43178:SF5">
    <property type="entry name" value="LIPOAMIDE ACYLTRANSFERASE COMPONENT OF BRANCHED-CHAIN ALPHA-KETO ACID DEHYDROGENASE COMPLEX, MITOCHONDRIAL"/>
    <property type="match status" value="1"/>
</dbReference>
<dbReference type="EMBL" id="GGMS01011121">
    <property type="protein sequence ID" value="MBY80324.1"/>
    <property type="molecule type" value="Transcribed_RNA"/>
</dbReference>
<keyword evidence="6" id="KW-0809">Transit peptide</keyword>
<keyword evidence="4 10" id="KW-0808">Transferase</keyword>
<evidence type="ECO:0000259" key="12">
    <source>
        <dbReference type="PROSITE" id="PS51826"/>
    </source>
</evidence>
<dbReference type="OrthoDB" id="202158at2759"/>
<organism evidence="13">
    <name type="scientific">Sipha flava</name>
    <name type="common">yellow sugarcane aphid</name>
    <dbReference type="NCBI Taxonomy" id="143950"/>
    <lineage>
        <taxon>Eukaryota</taxon>
        <taxon>Metazoa</taxon>
        <taxon>Ecdysozoa</taxon>
        <taxon>Arthropoda</taxon>
        <taxon>Hexapoda</taxon>
        <taxon>Insecta</taxon>
        <taxon>Pterygota</taxon>
        <taxon>Neoptera</taxon>
        <taxon>Paraneoptera</taxon>
        <taxon>Hemiptera</taxon>
        <taxon>Sternorrhyncha</taxon>
        <taxon>Aphidomorpha</taxon>
        <taxon>Aphidoidea</taxon>
        <taxon>Aphididae</taxon>
        <taxon>Sipha</taxon>
    </lineage>
</organism>
<gene>
    <name evidence="13" type="primary">Dbt</name>
    <name evidence="13" type="ORF">g.114869</name>
</gene>
<dbReference type="InterPro" id="IPR011053">
    <property type="entry name" value="Single_hybrid_motif"/>
</dbReference>
<feature type="domain" description="Peripheral subunit-binding (PSBD)" evidence="12">
    <location>
        <begin position="208"/>
        <end position="245"/>
    </location>
</feature>
<dbReference type="Gene3D" id="3.30.559.10">
    <property type="entry name" value="Chloramphenicol acetyltransferase-like domain"/>
    <property type="match status" value="1"/>
</dbReference>